<comment type="caution">
    <text evidence="8">The sequence shown here is derived from an EMBL/GenBank/DDBJ whole genome shotgun (WGS) entry which is preliminary data.</text>
</comment>
<dbReference type="Pfam" id="PF02534">
    <property type="entry name" value="T4SS-DNA_transf"/>
    <property type="match status" value="1"/>
</dbReference>
<dbReference type="AlphaFoldDB" id="A0A844E5J4"/>
<proteinExistence type="inferred from homology"/>
<dbReference type="Proteomes" id="UP000431304">
    <property type="component" value="Unassembled WGS sequence"/>
</dbReference>
<evidence type="ECO:0000313" key="8">
    <source>
        <dbReference type="EMBL" id="MSD16848.1"/>
    </source>
</evidence>
<dbReference type="PANTHER" id="PTHR37937:SF1">
    <property type="entry name" value="CONJUGATIVE TRANSFER: DNA TRANSPORT"/>
    <property type="match status" value="1"/>
</dbReference>
<name>A0A844E5J4_EUBRA</name>
<evidence type="ECO:0000256" key="6">
    <source>
        <dbReference type="ARBA" id="ARBA00023136"/>
    </source>
</evidence>
<sequence>MRYRYYIEKMQQTFSQWRGKIPKKEHTKYTHVKVLCIVCGALYPGGCLAILAKPEGDLSFGILHAVKVAVITRQGHIGYGTSLILIVALILYIKVVGRSRDNEDERNFSYSAKGTYGTSRIATEEEYKNYLSITDSALETDGIILGTTMDGKVVSIPRDSPYNRNMFVAGSQGSFKSIAISRNMIIQCVIRGESFCVTDPKGELCGDMVYYLYSQGYEVGLWNLSNRWNSDGWDILQEISGEEELEYVDIICHTIIQNTTSINSEAFFNDIEEVLLKALVLYVVTVMPKELHQFSTAYNMLLQESAASLDAKFFALPVTHPARQSYNLFCQSPQNKGNAILGLGSRLKIFQDEAIKRMTGYQQINLERMAQKKTAIFCMASDTTTTYNMLNALMISMAFIKIMAYADRQPARKCDVPVYFILDEMPNIGIIDSIQQKEATARSRDIGMVLMVQNIPQFQNRYPDGVWEELVGGCDFRLFLGCNESTTAEYFSALTGLSTIEVETIRKNLKTVRLTDYVPDMARNSGVGQRPVYTPDEIMRLDTDEMFLFVRGTKMIRLKKFPFYKHPEALKLRRIMPQAFLPVWRYEQGHDISGRGCAYKSRGELLREAVSDPERYVVKDSERWGNQRTMLLEQRKKMEEKYATEGRFPNGQAVFEEEWKPKFVDLEEDLVQAAEEKEAQKPFVEDKNLEVEVMSGESDNGQQDSDTNLDAFFEKLFQNQNNV</sequence>
<reference evidence="8 9" key="1">
    <citation type="journal article" date="2019" name="Nat. Med.">
        <title>A library of human gut bacterial isolates paired with longitudinal multiomics data enables mechanistic microbiome research.</title>
        <authorList>
            <person name="Poyet M."/>
            <person name="Groussin M."/>
            <person name="Gibbons S.M."/>
            <person name="Avila-Pacheco J."/>
            <person name="Jiang X."/>
            <person name="Kearney S.M."/>
            <person name="Perrotta A.R."/>
            <person name="Berdy B."/>
            <person name="Zhao S."/>
            <person name="Lieberman T.D."/>
            <person name="Swanson P.K."/>
            <person name="Smith M."/>
            <person name="Roesemann S."/>
            <person name="Alexander J.E."/>
            <person name="Rich S.A."/>
            <person name="Livny J."/>
            <person name="Vlamakis H."/>
            <person name="Clish C."/>
            <person name="Bullock K."/>
            <person name="Deik A."/>
            <person name="Scott J."/>
            <person name="Pierce K.A."/>
            <person name="Xavier R.J."/>
            <person name="Alm E.J."/>
        </authorList>
    </citation>
    <scope>NUCLEOTIDE SEQUENCE [LARGE SCALE GENOMIC DNA]</scope>
    <source>
        <strain evidence="8 9">BIOML-A3</strain>
    </source>
</reference>
<gene>
    <name evidence="8" type="ORF">GKE72_12420</name>
</gene>
<dbReference type="SUPFAM" id="SSF52540">
    <property type="entry name" value="P-loop containing nucleoside triphosphate hydrolases"/>
    <property type="match status" value="1"/>
</dbReference>
<evidence type="ECO:0000256" key="2">
    <source>
        <dbReference type="ARBA" id="ARBA00008806"/>
    </source>
</evidence>
<dbReference type="PANTHER" id="PTHR37937">
    <property type="entry name" value="CONJUGATIVE TRANSFER: DNA TRANSPORT"/>
    <property type="match status" value="1"/>
</dbReference>
<feature type="transmembrane region" description="Helical" evidence="7">
    <location>
        <begin position="32"/>
        <end position="52"/>
    </location>
</feature>
<dbReference type="InterPro" id="IPR051539">
    <property type="entry name" value="T4SS-coupling_protein"/>
</dbReference>
<feature type="transmembrane region" description="Helical" evidence="7">
    <location>
        <begin position="77"/>
        <end position="96"/>
    </location>
</feature>
<keyword evidence="5 7" id="KW-1133">Transmembrane helix</keyword>
<evidence type="ECO:0000313" key="9">
    <source>
        <dbReference type="Proteomes" id="UP000431304"/>
    </source>
</evidence>
<dbReference type="InterPro" id="IPR003688">
    <property type="entry name" value="TraG/VirD4"/>
</dbReference>
<dbReference type="GeneID" id="42786312"/>
<keyword evidence="4 7" id="KW-0812">Transmembrane</keyword>
<dbReference type="NCBIfam" id="NF045973">
    <property type="entry name" value="conju_CD1115"/>
    <property type="match status" value="1"/>
</dbReference>
<comment type="subcellular location">
    <subcellularLocation>
        <location evidence="1">Cell membrane</location>
        <topology evidence="1">Multi-pass membrane protein</topology>
    </subcellularLocation>
</comment>
<evidence type="ECO:0000256" key="5">
    <source>
        <dbReference type="ARBA" id="ARBA00022989"/>
    </source>
</evidence>
<keyword evidence="3" id="KW-1003">Cell membrane</keyword>
<evidence type="ECO:0000256" key="4">
    <source>
        <dbReference type="ARBA" id="ARBA00022692"/>
    </source>
</evidence>
<evidence type="ECO:0000256" key="3">
    <source>
        <dbReference type="ARBA" id="ARBA00022475"/>
    </source>
</evidence>
<dbReference type="InterPro" id="IPR027417">
    <property type="entry name" value="P-loop_NTPase"/>
</dbReference>
<accession>A0A844E5J4</accession>
<dbReference type="GO" id="GO:0005886">
    <property type="term" value="C:plasma membrane"/>
    <property type="evidence" value="ECO:0007669"/>
    <property type="project" value="UniProtKB-SubCell"/>
</dbReference>
<protein>
    <submittedName>
        <fullName evidence="8">TraM recognition domain-containing protein</fullName>
    </submittedName>
</protein>
<dbReference type="Gene3D" id="3.40.50.300">
    <property type="entry name" value="P-loop containing nucleotide triphosphate hydrolases"/>
    <property type="match status" value="2"/>
</dbReference>
<evidence type="ECO:0000256" key="7">
    <source>
        <dbReference type="SAM" id="Phobius"/>
    </source>
</evidence>
<evidence type="ECO:0000256" key="1">
    <source>
        <dbReference type="ARBA" id="ARBA00004651"/>
    </source>
</evidence>
<feature type="transmembrane region" description="Helical" evidence="7">
    <location>
        <begin position="389"/>
        <end position="406"/>
    </location>
</feature>
<dbReference type="CDD" id="cd01127">
    <property type="entry name" value="TrwB_TraG_TraD_VirD4"/>
    <property type="match status" value="1"/>
</dbReference>
<keyword evidence="6 7" id="KW-0472">Membrane</keyword>
<dbReference type="RefSeq" id="WP_021738861.1">
    <property type="nucleotide sequence ID" value="NZ_CABKSU010000042.1"/>
</dbReference>
<dbReference type="EMBL" id="WKRA01000022">
    <property type="protein sequence ID" value="MSD16848.1"/>
    <property type="molecule type" value="Genomic_DNA"/>
</dbReference>
<organism evidence="8 9">
    <name type="scientific">Eubacterium ramulus</name>
    <dbReference type="NCBI Taxonomy" id="39490"/>
    <lineage>
        <taxon>Bacteria</taxon>
        <taxon>Bacillati</taxon>
        <taxon>Bacillota</taxon>
        <taxon>Clostridia</taxon>
        <taxon>Eubacteriales</taxon>
        <taxon>Eubacteriaceae</taxon>
        <taxon>Eubacterium</taxon>
    </lineage>
</organism>
<comment type="similarity">
    <text evidence="2">Belongs to the VirD4/TraG family.</text>
</comment>